<dbReference type="EMBL" id="CP000482">
    <property type="protein sequence ID" value="ABK99633.1"/>
    <property type="molecule type" value="Genomic_DNA"/>
</dbReference>
<accession>A1AQL3</accession>
<evidence type="ECO:0000313" key="1">
    <source>
        <dbReference type="EMBL" id="ABK99633.1"/>
    </source>
</evidence>
<name>A1AQL3_PELPD</name>
<proteinExistence type="predicted"/>
<dbReference type="OrthoDB" id="5513490at2"/>
<evidence type="ECO:0000313" key="2">
    <source>
        <dbReference type="Proteomes" id="UP000006732"/>
    </source>
</evidence>
<dbReference type="AlphaFoldDB" id="A1AQL3"/>
<dbReference type="RefSeq" id="WP_011735899.1">
    <property type="nucleotide sequence ID" value="NC_008609.1"/>
</dbReference>
<evidence type="ECO:0008006" key="3">
    <source>
        <dbReference type="Google" id="ProtNLM"/>
    </source>
</evidence>
<sequence>MSLKGTLTEIVENVAGGRAVVIMASDGIPIDQVVVDEGSFDLQLLSVEYATLLGDIRRAVELLKVGEMEEVSTTSGDMCVVLRVLSQELFVILVMDRDASLGKGRYLLRLKSYELARMLL</sequence>
<keyword evidence="2" id="KW-1185">Reference proteome</keyword>
<dbReference type="eggNOG" id="COG2018">
    <property type="taxonomic scope" value="Bacteria"/>
</dbReference>
<reference evidence="1 2" key="1">
    <citation type="submission" date="2006-10" db="EMBL/GenBank/DDBJ databases">
        <title>Complete sequence of chromosome of Pelobacter propionicus DSM 2379.</title>
        <authorList>
            <consortium name="US DOE Joint Genome Institute"/>
            <person name="Copeland A."/>
            <person name="Lucas S."/>
            <person name="Lapidus A."/>
            <person name="Barry K."/>
            <person name="Detter J.C."/>
            <person name="Glavina del Rio T."/>
            <person name="Hammon N."/>
            <person name="Israni S."/>
            <person name="Dalin E."/>
            <person name="Tice H."/>
            <person name="Pitluck S."/>
            <person name="Saunders E."/>
            <person name="Brettin T."/>
            <person name="Bruce D."/>
            <person name="Han C."/>
            <person name="Tapia R."/>
            <person name="Schmutz J."/>
            <person name="Larimer F."/>
            <person name="Land M."/>
            <person name="Hauser L."/>
            <person name="Kyrpides N."/>
            <person name="Kim E."/>
            <person name="Lovley D."/>
            <person name="Richardson P."/>
        </authorList>
    </citation>
    <scope>NUCLEOTIDE SEQUENCE [LARGE SCALE GENOMIC DNA]</scope>
    <source>
        <strain evidence="2">DSM 2379 / NBRC 103807 / OttBd1</strain>
    </source>
</reference>
<protein>
    <recommendedName>
        <fullName evidence="3">Roadblock/LC7 family protein</fullName>
    </recommendedName>
</protein>
<dbReference type="SUPFAM" id="SSF103196">
    <property type="entry name" value="Roadblock/LC7 domain"/>
    <property type="match status" value="1"/>
</dbReference>
<gene>
    <name evidence="1" type="ordered locus">Ppro_2025</name>
</gene>
<organism evidence="1 2">
    <name type="scientific">Pelobacter propionicus (strain DSM 2379 / NBRC 103807 / OttBd1)</name>
    <dbReference type="NCBI Taxonomy" id="338966"/>
    <lineage>
        <taxon>Bacteria</taxon>
        <taxon>Pseudomonadati</taxon>
        <taxon>Thermodesulfobacteriota</taxon>
        <taxon>Desulfuromonadia</taxon>
        <taxon>Desulfuromonadales</taxon>
        <taxon>Desulfuromonadaceae</taxon>
        <taxon>Pelobacter</taxon>
    </lineage>
</organism>
<dbReference type="Gene3D" id="3.30.450.30">
    <property type="entry name" value="Dynein light chain 2a, cytoplasmic"/>
    <property type="match status" value="1"/>
</dbReference>
<dbReference type="Proteomes" id="UP000006732">
    <property type="component" value="Chromosome"/>
</dbReference>
<dbReference type="KEGG" id="ppd:Ppro_2025"/>
<dbReference type="STRING" id="338966.Ppro_2025"/>
<dbReference type="HOGENOM" id="CLU_161433_1_0_7"/>